<reference evidence="1 2" key="1">
    <citation type="journal article" date="2023" name="Proc. Natl. Acad. Sci. U.S.A.">
        <title>A global phylogenomic analysis of the shiitake genus Lentinula.</title>
        <authorList>
            <person name="Sierra-Patev S."/>
            <person name="Min B."/>
            <person name="Naranjo-Ortiz M."/>
            <person name="Looney B."/>
            <person name="Konkel Z."/>
            <person name="Slot J.C."/>
            <person name="Sakamoto Y."/>
            <person name="Steenwyk J.L."/>
            <person name="Rokas A."/>
            <person name="Carro J."/>
            <person name="Camarero S."/>
            <person name="Ferreira P."/>
            <person name="Molpeceres G."/>
            <person name="Ruiz-Duenas F.J."/>
            <person name="Serrano A."/>
            <person name="Henrissat B."/>
            <person name="Drula E."/>
            <person name="Hughes K.W."/>
            <person name="Mata J.L."/>
            <person name="Ishikawa N.K."/>
            <person name="Vargas-Isla R."/>
            <person name="Ushijima S."/>
            <person name="Smith C.A."/>
            <person name="Donoghue J."/>
            <person name="Ahrendt S."/>
            <person name="Andreopoulos W."/>
            <person name="He G."/>
            <person name="LaButti K."/>
            <person name="Lipzen A."/>
            <person name="Ng V."/>
            <person name="Riley R."/>
            <person name="Sandor L."/>
            <person name="Barry K."/>
            <person name="Martinez A.T."/>
            <person name="Xiao Y."/>
            <person name="Gibbons J.G."/>
            <person name="Terashima K."/>
            <person name="Grigoriev I.V."/>
            <person name="Hibbett D."/>
        </authorList>
    </citation>
    <scope>NUCLEOTIDE SEQUENCE [LARGE SCALE GENOMIC DNA]</scope>
    <source>
        <strain evidence="1 2">TFB7810</strain>
    </source>
</reference>
<dbReference type="AlphaFoldDB" id="A0A9W8TTJ7"/>
<evidence type="ECO:0000313" key="1">
    <source>
        <dbReference type="EMBL" id="KAJ3739654.1"/>
    </source>
</evidence>
<organism evidence="1 2">
    <name type="scientific">Lentinula detonsa</name>
    <dbReference type="NCBI Taxonomy" id="2804962"/>
    <lineage>
        <taxon>Eukaryota</taxon>
        <taxon>Fungi</taxon>
        <taxon>Dikarya</taxon>
        <taxon>Basidiomycota</taxon>
        <taxon>Agaricomycotina</taxon>
        <taxon>Agaricomycetes</taxon>
        <taxon>Agaricomycetidae</taxon>
        <taxon>Agaricales</taxon>
        <taxon>Marasmiineae</taxon>
        <taxon>Omphalotaceae</taxon>
        <taxon>Lentinula</taxon>
    </lineage>
</organism>
<accession>A0A9W8TTJ7</accession>
<gene>
    <name evidence="1" type="ORF">DFH05DRAFT_1512144</name>
</gene>
<sequence>MAEYGLGAIIFYEIPFKSSSELENTDNDKNYSPQCNDQWTLGSVFGDGDPGSETGMSVEELLEGIDARIVYVPLYACTSFVVRTLALFFPFIFLPRNPVAHEDRASD</sequence>
<proteinExistence type="predicted"/>
<name>A0A9W8TTJ7_9AGAR</name>
<dbReference type="EMBL" id="JANVFU010000017">
    <property type="protein sequence ID" value="KAJ3739654.1"/>
    <property type="molecule type" value="Genomic_DNA"/>
</dbReference>
<comment type="caution">
    <text evidence="1">The sequence shown here is derived from an EMBL/GenBank/DDBJ whole genome shotgun (WGS) entry which is preliminary data.</text>
</comment>
<dbReference type="Proteomes" id="UP001142393">
    <property type="component" value="Unassembled WGS sequence"/>
</dbReference>
<protein>
    <submittedName>
        <fullName evidence="1">Uncharacterized protein</fullName>
    </submittedName>
</protein>
<evidence type="ECO:0000313" key="2">
    <source>
        <dbReference type="Proteomes" id="UP001142393"/>
    </source>
</evidence>
<keyword evidence="2" id="KW-1185">Reference proteome</keyword>
<feature type="non-terminal residue" evidence="1">
    <location>
        <position position="107"/>
    </location>
</feature>